<dbReference type="PANTHER" id="PTHR15481:SF5">
    <property type="entry name" value="SQUAMOUS CELL CARCINOMA ANTIGEN RECOGNIZED BY T-CELLS 3"/>
    <property type="match status" value="1"/>
</dbReference>
<dbReference type="GO" id="GO:0005737">
    <property type="term" value="C:cytoplasm"/>
    <property type="evidence" value="ECO:0007669"/>
    <property type="project" value="TreeGrafter"/>
</dbReference>
<sequence>DPNEYLQIWLTYLDCLRRKTNWKDEKEVKSLRNTFEKAVEHLSNIESADPNCSVLQYWAKIEAKYCSNVEKARELWNQLMTTRSDIASQAQNWLSFSRLERLFGDDKHYRKVLLRGLTTSSDWPESIGQILLEFEREEGVSIDSFDEVMHKYETVMKKVSEKRIKSAEREAEEKKRQKTNKKYEKYEQKKAAKRTAEQSDADTTQKTSTLDVDSDGFKVPQTSTSVSPMKKSRVETSSEKDCKQTKPREERDRNVNTREETPRDEPKHGVSYRGDGSKDLQTVFISNLNFNTNEDQLKEALGKFGQIDDLRLVRNYKGLSKGYAYVEYASIESVREALKHDRMPLEGRPVFITEMGKRSKFSFSTSIEKHKIFVKNISPEVTVETLNQVFSKYGSLKDVRLVTYRNGHSKGCAYIEYNDESSALLAVKEADGLLVADKNIIVAISNPNNRSNTRDDRDLSTQNFNGNPNESRYSKTRINAPMIPMAIRRQRQTQNGNNESPAANSSGSSALSNTDFRNMLLGNK</sequence>
<dbReference type="PROSITE" id="PS50102">
    <property type="entry name" value="RRM"/>
    <property type="match status" value="2"/>
</dbReference>
<dbReference type="Pfam" id="PF00076">
    <property type="entry name" value="RRM_1"/>
    <property type="match status" value="2"/>
</dbReference>
<reference evidence="5" key="1">
    <citation type="submission" date="2020-11" db="EMBL/GenBank/DDBJ databases">
        <authorList>
            <person name="Tran Van P."/>
        </authorList>
    </citation>
    <scope>NUCLEOTIDE SEQUENCE</scope>
</reference>
<dbReference type="CDD" id="cd12391">
    <property type="entry name" value="RRM1_SART3"/>
    <property type="match status" value="1"/>
</dbReference>
<dbReference type="SMART" id="SM00360">
    <property type="entry name" value="RRM"/>
    <property type="match status" value="2"/>
</dbReference>
<dbReference type="GO" id="GO:0000398">
    <property type="term" value="P:mRNA splicing, via spliceosome"/>
    <property type="evidence" value="ECO:0007669"/>
    <property type="project" value="TreeGrafter"/>
</dbReference>
<feature type="region of interest" description="Disordered" evidence="3">
    <location>
        <begin position="446"/>
        <end position="479"/>
    </location>
</feature>
<feature type="compositionally biased region" description="Polar residues" evidence="3">
    <location>
        <begin position="460"/>
        <end position="471"/>
    </location>
</feature>
<gene>
    <name evidence="5" type="ORF">OSB1V03_LOCUS10715</name>
</gene>
<dbReference type="Gene3D" id="3.30.70.330">
    <property type="match status" value="2"/>
</dbReference>
<dbReference type="EMBL" id="CAJPIZ010007939">
    <property type="protein sequence ID" value="CAG2110732.1"/>
    <property type="molecule type" value="Genomic_DNA"/>
</dbReference>
<feature type="domain" description="RRM" evidence="4">
    <location>
        <begin position="281"/>
        <end position="366"/>
    </location>
</feature>
<keyword evidence="1 2" id="KW-0694">RNA-binding</keyword>
<evidence type="ECO:0000256" key="2">
    <source>
        <dbReference type="PROSITE-ProRule" id="PRU00176"/>
    </source>
</evidence>
<dbReference type="InterPro" id="IPR035979">
    <property type="entry name" value="RBD_domain_sf"/>
</dbReference>
<proteinExistence type="predicted"/>
<dbReference type="AlphaFoldDB" id="A0A7R9Q2X9"/>
<evidence type="ECO:0000313" key="5">
    <source>
        <dbReference type="EMBL" id="CAD7630302.1"/>
    </source>
</evidence>
<dbReference type="InterPro" id="IPR034217">
    <property type="entry name" value="SART3_RRM1"/>
</dbReference>
<dbReference type="SUPFAM" id="SSF48452">
    <property type="entry name" value="TPR-like"/>
    <property type="match status" value="1"/>
</dbReference>
<feature type="region of interest" description="Disordered" evidence="3">
    <location>
        <begin position="491"/>
        <end position="524"/>
    </location>
</feature>
<keyword evidence="6" id="KW-1185">Reference proteome</keyword>
<dbReference type="InterPro" id="IPR000504">
    <property type="entry name" value="RRM_dom"/>
</dbReference>
<feature type="compositionally biased region" description="Basic and acidic residues" evidence="3">
    <location>
        <begin position="161"/>
        <end position="197"/>
    </location>
</feature>
<feature type="compositionally biased region" description="Polar residues" evidence="3">
    <location>
        <begin position="201"/>
        <end position="211"/>
    </location>
</feature>
<dbReference type="GO" id="GO:0003723">
    <property type="term" value="F:RNA binding"/>
    <property type="evidence" value="ECO:0007669"/>
    <property type="project" value="UniProtKB-UniRule"/>
</dbReference>
<dbReference type="InterPro" id="IPR012677">
    <property type="entry name" value="Nucleotide-bd_a/b_plait_sf"/>
</dbReference>
<evidence type="ECO:0000259" key="4">
    <source>
        <dbReference type="PROSITE" id="PS50102"/>
    </source>
</evidence>
<feature type="region of interest" description="Disordered" evidence="3">
    <location>
        <begin position="161"/>
        <end position="276"/>
    </location>
</feature>
<dbReference type="EMBL" id="OC862514">
    <property type="protein sequence ID" value="CAD7630302.1"/>
    <property type="molecule type" value="Genomic_DNA"/>
</dbReference>
<dbReference type="SUPFAM" id="SSF54928">
    <property type="entry name" value="RNA-binding domain, RBD"/>
    <property type="match status" value="2"/>
</dbReference>
<evidence type="ECO:0000256" key="1">
    <source>
        <dbReference type="ARBA" id="ARBA00022884"/>
    </source>
</evidence>
<feature type="compositionally biased region" description="Low complexity" evidence="3">
    <location>
        <begin position="495"/>
        <end position="513"/>
    </location>
</feature>
<dbReference type="GO" id="GO:0005654">
    <property type="term" value="C:nucleoplasm"/>
    <property type="evidence" value="ECO:0007669"/>
    <property type="project" value="TreeGrafter"/>
</dbReference>
<protein>
    <recommendedName>
        <fullName evidence="4">RRM domain-containing protein</fullName>
    </recommendedName>
</protein>
<feature type="compositionally biased region" description="Basic and acidic residues" evidence="3">
    <location>
        <begin position="232"/>
        <end position="268"/>
    </location>
</feature>
<dbReference type="InterPro" id="IPR011990">
    <property type="entry name" value="TPR-like_helical_dom_sf"/>
</dbReference>
<organism evidence="5">
    <name type="scientific">Medioppia subpectinata</name>
    <dbReference type="NCBI Taxonomy" id="1979941"/>
    <lineage>
        <taxon>Eukaryota</taxon>
        <taxon>Metazoa</taxon>
        <taxon>Ecdysozoa</taxon>
        <taxon>Arthropoda</taxon>
        <taxon>Chelicerata</taxon>
        <taxon>Arachnida</taxon>
        <taxon>Acari</taxon>
        <taxon>Acariformes</taxon>
        <taxon>Sarcoptiformes</taxon>
        <taxon>Oribatida</taxon>
        <taxon>Brachypylina</taxon>
        <taxon>Oppioidea</taxon>
        <taxon>Oppiidae</taxon>
        <taxon>Medioppia</taxon>
    </lineage>
</organism>
<accession>A0A7R9Q2X9</accession>
<dbReference type="GO" id="GO:0061574">
    <property type="term" value="C:ASAP complex"/>
    <property type="evidence" value="ECO:0007669"/>
    <property type="project" value="TreeGrafter"/>
</dbReference>
<evidence type="ECO:0000313" key="6">
    <source>
        <dbReference type="Proteomes" id="UP000759131"/>
    </source>
</evidence>
<feature type="domain" description="RRM" evidence="4">
    <location>
        <begin position="370"/>
        <end position="447"/>
    </location>
</feature>
<dbReference type="Gene3D" id="1.25.40.10">
    <property type="entry name" value="Tetratricopeptide repeat domain"/>
    <property type="match status" value="1"/>
</dbReference>
<dbReference type="OrthoDB" id="360390at2759"/>
<name>A0A7R9Q2X9_9ACAR</name>
<evidence type="ECO:0000256" key="3">
    <source>
        <dbReference type="SAM" id="MobiDB-lite"/>
    </source>
</evidence>
<feature type="non-terminal residue" evidence="5">
    <location>
        <position position="524"/>
    </location>
</feature>
<dbReference type="PANTHER" id="PTHR15481">
    <property type="entry name" value="RIBONUCLEIC ACID BINDING PROTEIN S1"/>
    <property type="match status" value="1"/>
</dbReference>
<dbReference type="Proteomes" id="UP000759131">
    <property type="component" value="Unassembled WGS sequence"/>
</dbReference>